<dbReference type="Proteomes" id="UP000016924">
    <property type="component" value="Unassembled WGS sequence"/>
</dbReference>
<dbReference type="Pfam" id="PF01083">
    <property type="entry name" value="Cutinase"/>
    <property type="match status" value="1"/>
</dbReference>
<dbReference type="HOGENOM" id="CLU_1098434_0_0_1"/>
<dbReference type="eggNOG" id="ENOG502SBVQ">
    <property type="taxonomic scope" value="Eukaryota"/>
</dbReference>
<feature type="chain" id="PRO_5004461057" description="Cutinase" evidence="3">
    <location>
        <begin position="21"/>
        <end position="253"/>
    </location>
</feature>
<evidence type="ECO:0000313" key="5">
    <source>
        <dbReference type="Proteomes" id="UP000016924"/>
    </source>
</evidence>
<dbReference type="GO" id="GO:0052689">
    <property type="term" value="F:carboxylic ester hydrolase activity"/>
    <property type="evidence" value="ECO:0007669"/>
    <property type="project" value="UniProtKB-ARBA"/>
</dbReference>
<sequence>MWKQNLFSLVLATLASVSWAAPGDVCRSSLGSGTCKSTGSCPTGFTVRGACPNDPADIRCCIQTACKTNTGTCLDKSITPCRGGRFEAGHCPGSTNIQCCIRDTAPTPTPTPKCPTSWVIGVRGSGESLTGANEIEKMRATVSAYVREAAAALPTDTEYLSLRYAAAPVGPDHLTSQQAGAELLRTVIRACVSACPNIRIGVMGYSQGAHVVNDALSYLSRNTPSALERVRAGYYRLRTPGPILRSLIIWVLR</sequence>
<feature type="signal peptide" evidence="3">
    <location>
        <begin position="1"/>
        <end position="20"/>
    </location>
</feature>
<keyword evidence="2" id="KW-1015">Disulfide bond</keyword>
<reference evidence="5" key="1">
    <citation type="submission" date="2012-06" db="EMBL/GenBank/DDBJ databases">
        <title>The genome sequence of Coniosporium apollinis CBS 100218.</title>
        <authorList>
            <consortium name="The Broad Institute Genome Sequencing Platform"/>
            <person name="Cuomo C."/>
            <person name="Gorbushina A."/>
            <person name="Noack S."/>
            <person name="Walker B."/>
            <person name="Young S.K."/>
            <person name="Zeng Q."/>
            <person name="Gargeya S."/>
            <person name="Fitzgerald M."/>
            <person name="Haas B."/>
            <person name="Abouelleil A."/>
            <person name="Alvarado L."/>
            <person name="Arachchi H.M."/>
            <person name="Berlin A.M."/>
            <person name="Chapman S.B."/>
            <person name="Goldberg J."/>
            <person name="Griggs A."/>
            <person name="Gujja S."/>
            <person name="Hansen M."/>
            <person name="Howarth C."/>
            <person name="Imamovic A."/>
            <person name="Larimer J."/>
            <person name="McCowan C."/>
            <person name="Montmayeur A."/>
            <person name="Murphy C."/>
            <person name="Neiman D."/>
            <person name="Pearson M."/>
            <person name="Priest M."/>
            <person name="Roberts A."/>
            <person name="Saif S."/>
            <person name="Shea T."/>
            <person name="Sisk P."/>
            <person name="Sykes S."/>
            <person name="Wortman J."/>
            <person name="Nusbaum C."/>
            <person name="Birren B."/>
        </authorList>
    </citation>
    <scope>NUCLEOTIDE SEQUENCE [LARGE SCALE GENOMIC DNA]</scope>
    <source>
        <strain evidence="5">CBS 100218</strain>
    </source>
</reference>
<evidence type="ECO:0000313" key="4">
    <source>
        <dbReference type="EMBL" id="EON64558.1"/>
    </source>
</evidence>
<protein>
    <recommendedName>
        <fullName evidence="6">Cutinase</fullName>
    </recommendedName>
</protein>
<dbReference type="InterPro" id="IPR029058">
    <property type="entry name" value="AB_hydrolase_fold"/>
</dbReference>
<dbReference type="PANTHER" id="PTHR33630:SF9">
    <property type="entry name" value="CUTINASE 4"/>
    <property type="match status" value="1"/>
</dbReference>
<accession>R7YRS6</accession>
<organism evidence="4 5">
    <name type="scientific">Coniosporium apollinis (strain CBS 100218)</name>
    <name type="common">Rock-inhabiting black yeast</name>
    <dbReference type="NCBI Taxonomy" id="1168221"/>
    <lineage>
        <taxon>Eukaryota</taxon>
        <taxon>Fungi</taxon>
        <taxon>Dikarya</taxon>
        <taxon>Ascomycota</taxon>
        <taxon>Pezizomycotina</taxon>
        <taxon>Dothideomycetes</taxon>
        <taxon>Dothideomycetes incertae sedis</taxon>
        <taxon>Coniosporium</taxon>
    </lineage>
</organism>
<evidence type="ECO:0000256" key="2">
    <source>
        <dbReference type="ARBA" id="ARBA00023157"/>
    </source>
</evidence>
<evidence type="ECO:0000256" key="1">
    <source>
        <dbReference type="ARBA" id="ARBA00022801"/>
    </source>
</evidence>
<proteinExistence type="predicted"/>
<keyword evidence="3" id="KW-0732">Signal</keyword>
<dbReference type="PANTHER" id="PTHR33630">
    <property type="entry name" value="CUTINASE RV1984C-RELATED-RELATED"/>
    <property type="match status" value="1"/>
</dbReference>
<evidence type="ECO:0008006" key="6">
    <source>
        <dbReference type="Google" id="ProtNLM"/>
    </source>
</evidence>
<gene>
    <name evidence="4" type="ORF">W97_03791</name>
</gene>
<evidence type="ECO:0000256" key="3">
    <source>
        <dbReference type="SAM" id="SignalP"/>
    </source>
</evidence>
<dbReference type="RefSeq" id="XP_007779875.1">
    <property type="nucleotide sequence ID" value="XM_007781685.1"/>
</dbReference>
<keyword evidence="5" id="KW-1185">Reference proteome</keyword>
<name>R7YRS6_CONA1</name>
<dbReference type="EMBL" id="JH767569">
    <property type="protein sequence ID" value="EON64558.1"/>
    <property type="molecule type" value="Genomic_DNA"/>
</dbReference>
<dbReference type="STRING" id="1168221.R7YRS6"/>
<dbReference type="Gene3D" id="3.40.50.1820">
    <property type="entry name" value="alpha/beta hydrolase"/>
    <property type="match status" value="1"/>
</dbReference>
<keyword evidence="1" id="KW-0378">Hydrolase</keyword>
<dbReference type="OrthoDB" id="2251794at2759"/>
<dbReference type="GeneID" id="19901102"/>
<dbReference type="AlphaFoldDB" id="R7YRS6"/>
<dbReference type="SUPFAM" id="SSF53474">
    <property type="entry name" value="alpha/beta-Hydrolases"/>
    <property type="match status" value="1"/>
</dbReference>
<dbReference type="InterPro" id="IPR000675">
    <property type="entry name" value="Cutinase/axe"/>
</dbReference>